<name>A0A433QS82_9FUNG</name>
<evidence type="ECO:0000313" key="2">
    <source>
        <dbReference type="EMBL" id="RUS32635.1"/>
    </source>
</evidence>
<dbReference type="CDD" id="cd20071">
    <property type="entry name" value="SET_SMYD"/>
    <property type="match status" value="1"/>
</dbReference>
<dbReference type="PROSITE" id="PS50280">
    <property type="entry name" value="SET"/>
    <property type="match status" value="1"/>
</dbReference>
<keyword evidence="3" id="KW-1185">Reference proteome</keyword>
<dbReference type="PANTHER" id="PTHR47643">
    <property type="entry name" value="TPR DOMAIN PROTEIN (AFU_ORTHOLOGUE AFUA_5G12710)"/>
    <property type="match status" value="1"/>
</dbReference>
<dbReference type="Gene3D" id="2.170.270.10">
    <property type="entry name" value="SET domain"/>
    <property type="match status" value="1"/>
</dbReference>
<protein>
    <recommendedName>
        <fullName evidence="1">SET domain-containing protein</fullName>
    </recommendedName>
</protein>
<dbReference type="SUPFAM" id="SSF82199">
    <property type="entry name" value="SET domain"/>
    <property type="match status" value="1"/>
</dbReference>
<feature type="domain" description="SET" evidence="1">
    <location>
        <begin position="314"/>
        <end position="442"/>
    </location>
</feature>
<dbReference type="AlphaFoldDB" id="A0A433QS82"/>
<dbReference type="Proteomes" id="UP000274822">
    <property type="component" value="Unassembled WGS sequence"/>
</dbReference>
<comment type="caution">
    <text evidence="2">The sequence shown here is derived from an EMBL/GenBank/DDBJ whole genome shotgun (WGS) entry which is preliminary data.</text>
</comment>
<dbReference type="EMBL" id="RBNJ01001899">
    <property type="protein sequence ID" value="RUS32635.1"/>
    <property type="molecule type" value="Genomic_DNA"/>
</dbReference>
<sequence>MALEQPFAQSTVLINRAITFSVGCTFEHHSEFICLDVSQPWNYTTSAGNQVDLRVQHRQQGLVWSNHQSQYTTTKTDIITTWTQGATYICAHITTHQERSHRHGLNDLENRLKVINQTAKIINGPTIAIEISVMTFATLAKPPRTVPNSSKTPFNSLERAILPEIQLHTVHHGRVLVGRTINQSMQSLAIHVEIEDPIIGEGPSAAQETKVTTAHLFLYNFNISGMLCDVLDLIIKGPYNETCMEDGLPMLRCDSPDDMILVLNEQVDGPLLAGLWWSNQRLEEQKHGRYNVISILQEASSTWPPYLDHSDYVGPVRITEIPGKGRGMVATKEIANGILLLCSKAFAKEPWTATKLNNLYSGPKTPPMSTNRTNATEASEIDIARITNVVAVLGTGTGLWILPSFIHHSCLPNATFFNIGDFMFIRTVRDLSAGEEVCVTYIEMLDTYEGRMKELEKRNFECRCPLCGFERAQRRPEITRGSVGIMRRLKVIMNEIRKTYSGTGATTSTRSRLAKKKVTAGGVATTTAPPAFQAHRRPIALIARSLHFRTKRLPSPVQPGGPGATRGF</sequence>
<dbReference type="PANTHER" id="PTHR47643:SF2">
    <property type="entry name" value="TPR DOMAIN PROTEIN (AFU_ORTHOLOGUE AFUA_5G12710)"/>
    <property type="match status" value="1"/>
</dbReference>
<dbReference type="InterPro" id="IPR001214">
    <property type="entry name" value="SET_dom"/>
</dbReference>
<gene>
    <name evidence="2" type="ORF">BC938DRAFT_474805</name>
</gene>
<reference evidence="2 3" key="1">
    <citation type="journal article" date="2018" name="New Phytol.">
        <title>Phylogenomics of Endogonaceae and evolution of mycorrhizas within Mucoromycota.</title>
        <authorList>
            <person name="Chang Y."/>
            <person name="Desiro A."/>
            <person name="Na H."/>
            <person name="Sandor L."/>
            <person name="Lipzen A."/>
            <person name="Clum A."/>
            <person name="Barry K."/>
            <person name="Grigoriev I.V."/>
            <person name="Martin F.M."/>
            <person name="Stajich J.E."/>
            <person name="Smith M.E."/>
            <person name="Bonito G."/>
            <person name="Spatafora J.W."/>
        </authorList>
    </citation>
    <scope>NUCLEOTIDE SEQUENCE [LARGE SCALE GENOMIC DNA]</scope>
    <source>
        <strain evidence="2 3">AD002</strain>
    </source>
</reference>
<accession>A0A433QS82</accession>
<dbReference type="InterPro" id="IPR046341">
    <property type="entry name" value="SET_dom_sf"/>
</dbReference>
<dbReference type="Pfam" id="PF00856">
    <property type="entry name" value="SET"/>
    <property type="match status" value="1"/>
</dbReference>
<dbReference type="InterPro" id="IPR053209">
    <property type="entry name" value="Gramillin-biosynth_MTr"/>
</dbReference>
<evidence type="ECO:0000313" key="3">
    <source>
        <dbReference type="Proteomes" id="UP000274822"/>
    </source>
</evidence>
<evidence type="ECO:0000259" key="1">
    <source>
        <dbReference type="PROSITE" id="PS50280"/>
    </source>
</evidence>
<proteinExistence type="predicted"/>
<organism evidence="2 3">
    <name type="scientific">Jimgerdemannia flammicorona</name>
    <dbReference type="NCBI Taxonomy" id="994334"/>
    <lineage>
        <taxon>Eukaryota</taxon>
        <taxon>Fungi</taxon>
        <taxon>Fungi incertae sedis</taxon>
        <taxon>Mucoromycota</taxon>
        <taxon>Mucoromycotina</taxon>
        <taxon>Endogonomycetes</taxon>
        <taxon>Endogonales</taxon>
        <taxon>Endogonaceae</taxon>
        <taxon>Jimgerdemannia</taxon>
    </lineage>
</organism>